<feature type="disulfide bond" description="Redox-active" evidence="3">
    <location>
        <begin position="98"/>
        <end position="102"/>
    </location>
</feature>
<accession>I0K918</accession>
<dbReference type="Pfam" id="PF02630">
    <property type="entry name" value="SCO1-SenC"/>
    <property type="match status" value="1"/>
</dbReference>
<dbReference type="InterPro" id="IPR036249">
    <property type="entry name" value="Thioredoxin-like_sf"/>
</dbReference>
<keyword evidence="6" id="KW-1185">Reference proteome</keyword>
<feature type="chain" id="PRO_5003630342" evidence="4">
    <location>
        <begin position="36"/>
        <end position="226"/>
    </location>
</feature>
<dbReference type="STRING" id="1166018.FAES_2612"/>
<dbReference type="eggNOG" id="COG1999">
    <property type="taxonomic scope" value="Bacteria"/>
</dbReference>
<dbReference type="OrthoDB" id="9811998at2"/>
<sequence length="226" mass="25411">MHGTRFAWLSKTIARLAVLAWLGTLLGCGSGPATTATGVPYYNTPDFTPLWLADSAAVARTVTHWIDPFAFRDQTNALVTPRTIAGKVHVANFFFTACPSICPKMTGLMRAVQDTFRDDPRVLLLSYSVTPWVDSVARLKQYADQEGIKADKWHLLTGDRGQLYTLARRSYFAEERIGFTRDSTEFLHTEHLILVDETRRIRGIYNGTQPQEIDHLIADIRALLGR</sequence>
<feature type="binding site" evidence="2">
    <location>
        <position position="98"/>
    </location>
    <ligand>
        <name>Cu cation</name>
        <dbReference type="ChEBI" id="CHEBI:23378"/>
    </ligand>
</feature>
<dbReference type="GO" id="GO:0046872">
    <property type="term" value="F:metal ion binding"/>
    <property type="evidence" value="ECO:0007669"/>
    <property type="project" value="UniProtKB-KW"/>
</dbReference>
<dbReference type="RefSeq" id="WP_015331720.1">
    <property type="nucleotide sequence ID" value="NC_020054.1"/>
</dbReference>
<evidence type="ECO:0000256" key="1">
    <source>
        <dbReference type="ARBA" id="ARBA00010996"/>
    </source>
</evidence>
<feature type="signal peptide" evidence="4">
    <location>
        <begin position="1"/>
        <end position="35"/>
    </location>
</feature>
<evidence type="ECO:0000256" key="3">
    <source>
        <dbReference type="PIRSR" id="PIRSR603782-2"/>
    </source>
</evidence>
<dbReference type="KEGG" id="fae:FAES_2612"/>
<keyword evidence="4" id="KW-0732">Signal</keyword>
<name>I0K918_9BACT</name>
<evidence type="ECO:0000256" key="4">
    <source>
        <dbReference type="SAM" id="SignalP"/>
    </source>
</evidence>
<keyword evidence="2" id="KW-0186">Copper</keyword>
<dbReference type="Gene3D" id="3.40.30.10">
    <property type="entry name" value="Glutaredoxin"/>
    <property type="match status" value="1"/>
</dbReference>
<keyword evidence="3" id="KW-1015">Disulfide bond</keyword>
<feature type="binding site" evidence="2">
    <location>
        <position position="102"/>
    </location>
    <ligand>
        <name>Cu cation</name>
        <dbReference type="ChEBI" id="CHEBI:23378"/>
    </ligand>
</feature>
<gene>
    <name evidence="5" type="ORF">FAES_2612</name>
</gene>
<dbReference type="Proteomes" id="UP000011058">
    <property type="component" value="Chromosome"/>
</dbReference>
<protein>
    <submittedName>
        <fullName evidence="5">Electron transport protein SCO1/SenC</fullName>
    </submittedName>
</protein>
<dbReference type="AlphaFoldDB" id="I0K918"/>
<dbReference type="CDD" id="cd02968">
    <property type="entry name" value="SCO"/>
    <property type="match status" value="1"/>
</dbReference>
<proteinExistence type="inferred from homology"/>
<dbReference type="PROSITE" id="PS51257">
    <property type="entry name" value="PROKAR_LIPOPROTEIN"/>
    <property type="match status" value="1"/>
</dbReference>
<evidence type="ECO:0000313" key="5">
    <source>
        <dbReference type="EMBL" id="CCH00621.1"/>
    </source>
</evidence>
<evidence type="ECO:0000313" key="6">
    <source>
        <dbReference type="Proteomes" id="UP000011058"/>
    </source>
</evidence>
<dbReference type="PATRIC" id="fig|1166018.3.peg.4378"/>
<feature type="binding site" evidence="2">
    <location>
        <position position="188"/>
    </location>
    <ligand>
        <name>Cu cation</name>
        <dbReference type="ChEBI" id="CHEBI:23378"/>
    </ligand>
</feature>
<dbReference type="SUPFAM" id="SSF52833">
    <property type="entry name" value="Thioredoxin-like"/>
    <property type="match status" value="1"/>
</dbReference>
<comment type="similarity">
    <text evidence="1">Belongs to the SCO1/2 family.</text>
</comment>
<dbReference type="InterPro" id="IPR003782">
    <property type="entry name" value="SCO1/SenC"/>
</dbReference>
<dbReference type="EMBL" id="HE796683">
    <property type="protein sequence ID" value="CCH00621.1"/>
    <property type="molecule type" value="Genomic_DNA"/>
</dbReference>
<dbReference type="HOGENOM" id="CLU_050131_2_0_10"/>
<dbReference type="PANTHER" id="PTHR12151:SF25">
    <property type="entry name" value="LINALOOL DEHYDRATASE_ISOMERASE DOMAIN-CONTAINING PROTEIN"/>
    <property type="match status" value="1"/>
</dbReference>
<reference evidence="5 6" key="1">
    <citation type="journal article" date="2012" name="J. Bacteriol.">
        <title>Genome Sequence of Fibrella aestuarina BUZ 2T, a Filamentous Marine Bacterium.</title>
        <authorList>
            <person name="Filippini M."/>
            <person name="Qi W."/>
            <person name="Blom J."/>
            <person name="Goesmann A."/>
            <person name="Smits T.H."/>
            <person name="Bagheri H.C."/>
        </authorList>
    </citation>
    <scope>NUCLEOTIDE SEQUENCE [LARGE SCALE GENOMIC DNA]</scope>
    <source>
        <strain evidence="6">BUZ 2T</strain>
    </source>
</reference>
<evidence type="ECO:0000256" key="2">
    <source>
        <dbReference type="PIRSR" id="PIRSR603782-1"/>
    </source>
</evidence>
<keyword evidence="2" id="KW-0479">Metal-binding</keyword>
<organism evidence="5 6">
    <name type="scientific">Fibrella aestuarina BUZ 2</name>
    <dbReference type="NCBI Taxonomy" id="1166018"/>
    <lineage>
        <taxon>Bacteria</taxon>
        <taxon>Pseudomonadati</taxon>
        <taxon>Bacteroidota</taxon>
        <taxon>Cytophagia</taxon>
        <taxon>Cytophagales</taxon>
        <taxon>Spirosomataceae</taxon>
        <taxon>Fibrella</taxon>
    </lineage>
</organism>
<dbReference type="PANTHER" id="PTHR12151">
    <property type="entry name" value="ELECTRON TRANSPORT PROTIN SCO1/SENC FAMILY MEMBER"/>
    <property type="match status" value="1"/>
</dbReference>